<evidence type="ECO:0000313" key="4">
    <source>
        <dbReference type="Proteomes" id="UP000199113"/>
    </source>
</evidence>
<sequence>MTPAIAGHHDEAFAGVIGAFRSHLVSTPYGGAALAIYVDGQLVVDVWGGMADVVRGRTWERNTLALAFSVSKSVTAITVLHLVEDELLTLDEPVGTYWPEFAEHGKAEITLRQVLAHRAGVPLVDAPLTREQVIDGGPVLRALEAQAPLWAPGGAHAYHAITVGHIAAEVVRRVTGRPFGEVFRERIADPLGLDVWIGLPPSEHARVALTLPSDPTTISYELVQALQTMNSEDPRPLRALTLNGALGIPVPGLVTENSMNDPAFWAAELPAANGIGTARSFAKLHAALVSNVGDGRADDSQGAEGPKVGLSVKTLDDATRVQTEGQPVLGPPLAAFPRWGTGLMLSSVVRPMLGPSSFGHDGAAGALVFADRDARVGFAFLPSVMGPIPEERVTPIVEELRRVLLSRQ</sequence>
<dbReference type="OrthoDB" id="9809635at2"/>
<dbReference type="InterPro" id="IPR012338">
    <property type="entry name" value="Beta-lactam/transpept-like"/>
</dbReference>
<dbReference type="PANTHER" id="PTHR43319:SF3">
    <property type="entry name" value="BETA-LACTAMASE-RELATED DOMAIN-CONTAINING PROTEIN"/>
    <property type="match status" value="1"/>
</dbReference>
<dbReference type="AlphaFoldDB" id="A0A1I1BC93"/>
<dbReference type="Gene3D" id="3.40.710.10">
    <property type="entry name" value="DD-peptidase/beta-lactamase superfamily"/>
    <property type="match status" value="1"/>
</dbReference>
<dbReference type="RefSeq" id="WP_091201929.1">
    <property type="nucleotide sequence ID" value="NZ_FOKC01000016.1"/>
</dbReference>
<dbReference type="Proteomes" id="UP000233565">
    <property type="component" value="Unassembled WGS sequence"/>
</dbReference>
<evidence type="ECO:0000259" key="1">
    <source>
        <dbReference type="Pfam" id="PF00144"/>
    </source>
</evidence>
<dbReference type="Pfam" id="PF00144">
    <property type="entry name" value="Beta-lactamase"/>
    <property type="match status" value="1"/>
</dbReference>
<dbReference type="InterPro" id="IPR001466">
    <property type="entry name" value="Beta-lactam-related"/>
</dbReference>
<accession>A0A1I1BC93</accession>
<gene>
    <name evidence="2" type="ORF">CXG46_15610</name>
    <name evidence="3" type="ORF">SAMN05192575_11655</name>
</gene>
<evidence type="ECO:0000313" key="2">
    <source>
        <dbReference type="EMBL" id="PKH38471.1"/>
    </source>
</evidence>
<evidence type="ECO:0000313" key="3">
    <source>
        <dbReference type="EMBL" id="SFB47995.1"/>
    </source>
</evidence>
<protein>
    <submittedName>
        <fullName evidence="2">Carboxylesterase</fullName>
    </submittedName>
    <submittedName>
        <fullName evidence="3">CubicO group peptidase, beta-lactamase class C family</fullName>
    </submittedName>
</protein>
<reference evidence="3" key="1">
    <citation type="submission" date="2016-10" db="EMBL/GenBank/DDBJ databases">
        <authorList>
            <person name="de Groot N.N."/>
        </authorList>
    </citation>
    <scope>NUCLEOTIDE SEQUENCE [LARGE SCALE GENOMIC DNA]</scope>
    <source>
        <strain evidence="3">CGMCC 1.10697</strain>
    </source>
</reference>
<proteinExistence type="predicted"/>
<dbReference type="EMBL" id="PJBV01000033">
    <property type="protein sequence ID" value="PKH38471.1"/>
    <property type="molecule type" value="Genomic_DNA"/>
</dbReference>
<evidence type="ECO:0000313" key="5">
    <source>
        <dbReference type="Proteomes" id="UP000233565"/>
    </source>
</evidence>
<dbReference type="PANTHER" id="PTHR43319">
    <property type="entry name" value="BETA-LACTAMASE-RELATED"/>
    <property type="match status" value="1"/>
</dbReference>
<organism evidence="3 4">
    <name type="scientific">Nocardioides alpinus</name>
    <dbReference type="NCBI Taxonomy" id="748909"/>
    <lineage>
        <taxon>Bacteria</taxon>
        <taxon>Bacillati</taxon>
        <taxon>Actinomycetota</taxon>
        <taxon>Actinomycetes</taxon>
        <taxon>Propionibacteriales</taxon>
        <taxon>Nocardioidaceae</taxon>
        <taxon>Nocardioides</taxon>
    </lineage>
</organism>
<reference evidence="2 5" key="2">
    <citation type="submission" date="2017-12" db="EMBL/GenBank/DDBJ databases">
        <title>Pharmacopeia of the Arctic Ocean.</title>
        <authorList>
            <person name="Collins E."/>
            <person name="Ducluzeau A.-L."/>
        </authorList>
    </citation>
    <scope>NUCLEOTIDE SEQUENCE [LARGE SCALE GENOMIC DNA]</scope>
    <source>
        <strain evidence="2 5">DSM 23325</strain>
    </source>
</reference>
<dbReference type="InterPro" id="IPR052907">
    <property type="entry name" value="Beta-lactamase/esterase"/>
</dbReference>
<dbReference type="SUPFAM" id="SSF56601">
    <property type="entry name" value="beta-lactamase/transpeptidase-like"/>
    <property type="match status" value="1"/>
</dbReference>
<keyword evidence="5" id="KW-1185">Reference proteome</keyword>
<name>A0A1I1BC93_9ACTN</name>
<dbReference type="STRING" id="748909.SAMN05192575_11655"/>
<dbReference type="EMBL" id="FOKC01000016">
    <property type="protein sequence ID" value="SFB47995.1"/>
    <property type="molecule type" value="Genomic_DNA"/>
</dbReference>
<dbReference type="Proteomes" id="UP000199113">
    <property type="component" value="Unassembled WGS sequence"/>
</dbReference>
<feature type="domain" description="Beta-lactamase-related" evidence="1">
    <location>
        <begin position="30"/>
        <end position="394"/>
    </location>
</feature>